<evidence type="ECO:0000313" key="1">
    <source>
        <dbReference type="EMBL" id="SSY70343.1"/>
    </source>
</evidence>
<gene>
    <name evidence="1" type="ORF">NCTC10283_00430</name>
</gene>
<dbReference type="AlphaFoldDB" id="A0A376BL33"/>
<dbReference type="OrthoDB" id="8612466at2"/>
<reference evidence="1 2" key="1">
    <citation type="submission" date="2018-06" db="EMBL/GenBank/DDBJ databases">
        <authorList>
            <consortium name="Pathogen Informatics"/>
            <person name="Doyle S."/>
        </authorList>
    </citation>
    <scope>NUCLEOTIDE SEQUENCE [LARGE SCALE GENOMIC DNA]</scope>
    <source>
        <strain evidence="1 2">NCTC10283</strain>
    </source>
</reference>
<evidence type="ECO:0008006" key="3">
    <source>
        <dbReference type="Google" id="ProtNLM"/>
    </source>
</evidence>
<protein>
    <recommendedName>
        <fullName evidence="3">Rod shape-determining protein MreB</fullName>
    </recommendedName>
</protein>
<dbReference type="RefSeq" id="WP_034294529.1">
    <property type="nucleotide sequence ID" value="NZ_CP091519.2"/>
</dbReference>
<accession>A0A376BL33</accession>
<dbReference type="Proteomes" id="UP000254209">
    <property type="component" value="Unassembled WGS sequence"/>
</dbReference>
<name>A0A376BL33_9NEIS</name>
<keyword evidence="2" id="KW-1185">Reference proteome</keyword>
<sequence>MNFRTNQAIPSSRFRLSPTILVALADTTVELTNVRNRQRFVASAILPPDTQIRSDWEITAYRYSENLQPFAHPRTPVTNSHAAEMILKRALKECGLSQFAPTIILRPQPRFLVDITDAELSTLREIALKVGAARVAMYLKPEFSERDWAYFENA</sequence>
<dbReference type="STRING" id="1120980.GCA_000745955_02040"/>
<evidence type="ECO:0000313" key="2">
    <source>
        <dbReference type="Proteomes" id="UP000254209"/>
    </source>
</evidence>
<dbReference type="EMBL" id="UFSO01000002">
    <property type="protein sequence ID" value="SSY70343.1"/>
    <property type="molecule type" value="Genomic_DNA"/>
</dbReference>
<proteinExistence type="predicted"/>
<organism evidence="1 2">
    <name type="scientific">Alysiella crassa</name>
    <dbReference type="NCBI Taxonomy" id="153491"/>
    <lineage>
        <taxon>Bacteria</taxon>
        <taxon>Pseudomonadati</taxon>
        <taxon>Pseudomonadota</taxon>
        <taxon>Betaproteobacteria</taxon>
        <taxon>Neisseriales</taxon>
        <taxon>Neisseriaceae</taxon>
        <taxon>Alysiella</taxon>
    </lineage>
</organism>